<organism evidence="3 4">
    <name type="scientific">Tagetes erecta</name>
    <name type="common">African marigold</name>
    <dbReference type="NCBI Taxonomy" id="13708"/>
    <lineage>
        <taxon>Eukaryota</taxon>
        <taxon>Viridiplantae</taxon>
        <taxon>Streptophyta</taxon>
        <taxon>Embryophyta</taxon>
        <taxon>Tracheophyta</taxon>
        <taxon>Spermatophyta</taxon>
        <taxon>Magnoliopsida</taxon>
        <taxon>eudicotyledons</taxon>
        <taxon>Gunneridae</taxon>
        <taxon>Pentapetalae</taxon>
        <taxon>asterids</taxon>
        <taxon>campanulids</taxon>
        <taxon>Asterales</taxon>
        <taxon>Asteraceae</taxon>
        <taxon>Asteroideae</taxon>
        <taxon>Heliantheae alliance</taxon>
        <taxon>Tageteae</taxon>
        <taxon>Tagetes</taxon>
    </lineage>
</organism>
<dbReference type="InterPro" id="IPR032880">
    <property type="entry name" value="CSC1/OSCA1-like_N"/>
</dbReference>
<dbReference type="PANTHER" id="PTHR13018">
    <property type="entry name" value="PROBABLE MEMBRANE PROTEIN DUF221-RELATED"/>
    <property type="match status" value="1"/>
</dbReference>
<name>A0AAD8NPY2_TARER</name>
<dbReference type="GO" id="GO:0005886">
    <property type="term" value="C:plasma membrane"/>
    <property type="evidence" value="ECO:0007669"/>
    <property type="project" value="TreeGrafter"/>
</dbReference>
<dbReference type="PANTHER" id="PTHR13018:SF124">
    <property type="entry name" value="ERD (EARLY-RESPONSIVE TO DEHYDRATION STRESS) FAMILY PROTEIN-RELATED"/>
    <property type="match status" value="1"/>
</dbReference>
<dbReference type="Pfam" id="PF13967">
    <property type="entry name" value="RSN1_TM"/>
    <property type="match status" value="1"/>
</dbReference>
<dbReference type="AlphaFoldDB" id="A0AAD8NPY2"/>
<protein>
    <submittedName>
        <fullName evidence="3">Uncharacterized protein</fullName>
    </submittedName>
</protein>
<keyword evidence="4" id="KW-1185">Reference proteome</keyword>
<comment type="caution">
    <text evidence="3">The sequence shown here is derived from an EMBL/GenBank/DDBJ whole genome shotgun (WGS) entry which is preliminary data.</text>
</comment>
<dbReference type="GO" id="GO:0005227">
    <property type="term" value="F:calcium-activated cation channel activity"/>
    <property type="evidence" value="ECO:0007669"/>
    <property type="project" value="InterPro"/>
</dbReference>
<dbReference type="InterPro" id="IPR045122">
    <property type="entry name" value="Csc1-like"/>
</dbReference>
<dbReference type="Pfam" id="PF14703">
    <property type="entry name" value="PHM7_cyt"/>
    <property type="match status" value="1"/>
</dbReference>
<dbReference type="InterPro" id="IPR027815">
    <property type="entry name" value="CSC1/OSCA1-like_cyt"/>
</dbReference>
<feature type="domain" description="CSC1/OSCA1-like N-terminal transmembrane" evidence="1">
    <location>
        <begin position="63"/>
        <end position="157"/>
    </location>
</feature>
<evidence type="ECO:0000259" key="2">
    <source>
        <dbReference type="Pfam" id="PF14703"/>
    </source>
</evidence>
<feature type="domain" description="CSC1/OSCA1-like cytosolic" evidence="2">
    <location>
        <begin position="207"/>
        <end position="239"/>
    </location>
</feature>
<reference evidence="3" key="1">
    <citation type="journal article" date="2023" name="bioRxiv">
        <title>Improved chromosome-level genome assembly for marigold (Tagetes erecta).</title>
        <authorList>
            <person name="Jiang F."/>
            <person name="Yuan L."/>
            <person name="Wang S."/>
            <person name="Wang H."/>
            <person name="Xu D."/>
            <person name="Wang A."/>
            <person name="Fan W."/>
        </authorList>
    </citation>
    <scope>NUCLEOTIDE SEQUENCE</scope>
    <source>
        <strain evidence="3">WSJ</strain>
        <tissue evidence="3">Leaf</tissue>
    </source>
</reference>
<accession>A0AAD8NPY2</accession>
<proteinExistence type="predicted"/>
<dbReference type="Proteomes" id="UP001229421">
    <property type="component" value="Unassembled WGS sequence"/>
</dbReference>
<evidence type="ECO:0000313" key="3">
    <source>
        <dbReference type="EMBL" id="KAK1424005.1"/>
    </source>
</evidence>
<gene>
    <name evidence="3" type="ORF">QVD17_19316</name>
</gene>
<sequence>MKPVIKATFSSVSLDILDGFRVFAIEVVLGVDRFGGKRLAYCDAGVAPPPLTEDYLESSLKLVDRMPEPELIDHAGLDSAVYIRIYLLGLKKVVPIALLAFGVLLPVNYTGGNFNTMSLSMKDLTFGEIDKFSVSNVPPTSKRLIVHIVMAYAFTLQTNLFGHQFTVLVRNVPSDPDESVSEHVDHFFRVNHPDQYFLHKACKSEANHEGFWGLWGEKIDAIDYYTEEIEKLSKEVRNTSDDFLLLLKNW</sequence>
<evidence type="ECO:0000259" key="1">
    <source>
        <dbReference type="Pfam" id="PF13967"/>
    </source>
</evidence>
<dbReference type="EMBL" id="JAUHHV010000005">
    <property type="protein sequence ID" value="KAK1424005.1"/>
    <property type="molecule type" value="Genomic_DNA"/>
</dbReference>
<evidence type="ECO:0000313" key="4">
    <source>
        <dbReference type="Proteomes" id="UP001229421"/>
    </source>
</evidence>